<reference evidence="2" key="1">
    <citation type="journal article" date="2007" name="Plant Cell">
        <title>Dothideomycete-plant interactions illuminated by genome sequencing and EST analysis of the wheat pathogen Stagonospora nodorum.</title>
        <authorList>
            <person name="Hane J.K."/>
            <person name="Lowe R.G."/>
            <person name="Solomon P.S."/>
            <person name="Tan K.C."/>
            <person name="Schoch C.L."/>
            <person name="Spatafora J.W."/>
            <person name="Crous P.W."/>
            <person name="Kodira C."/>
            <person name="Birren B.W."/>
            <person name="Galagan J.E."/>
            <person name="Torriani S.F."/>
            <person name="McDonald B.A."/>
            <person name="Oliver R.P."/>
        </authorList>
    </citation>
    <scope>NUCLEOTIDE SEQUENCE [LARGE SCALE GENOMIC DNA]</scope>
    <source>
        <strain evidence="2">SN15 / ATCC MYA-4574 / FGSC 10173</strain>
    </source>
</reference>
<name>Q0URI6_PHANO</name>
<proteinExistence type="predicted"/>
<dbReference type="AlphaFoldDB" id="Q0URI6"/>
<dbReference type="InParanoid" id="Q0URI6"/>
<dbReference type="KEGG" id="pno:SNOG_05628"/>
<dbReference type="GeneID" id="5972904"/>
<organism evidence="1 2">
    <name type="scientific">Phaeosphaeria nodorum (strain SN15 / ATCC MYA-4574 / FGSC 10173)</name>
    <name type="common">Glume blotch fungus</name>
    <name type="synonym">Parastagonospora nodorum</name>
    <dbReference type="NCBI Taxonomy" id="321614"/>
    <lineage>
        <taxon>Eukaryota</taxon>
        <taxon>Fungi</taxon>
        <taxon>Dikarya</taxon>
        <taxon>Ascomycota</taxon>
        <taxon>Pezizomycotina</taxon>
        <taxon>Dothideomycetes</taxon>
        <taxon>Pleosporomycetidae</taxon>
        <taxon>Pleosporales</taxon>
        <taxon>Pleosporineae</taxon>
        <taxon>Phaeosphaeriaceae</taxon>
        <taxon>Parastagonospora</taxon>
    </lineage>
</organism>
<accession>Q0URI6</accession>
<sequence length="41" mass="4928">MSRPGNRQSEAERIFRSKFLPLLEMKWILKTEEIKYFGLLA</sequence>
<evidence type="ECO:0000313" key="1">
    <source>
        <dbReference type="EMBL" id="EAT86692.1"/>
    </source>
</evidence>
<gene>
    <name evidence="1" type="ORF">SNOG_05628</name>
</gene>
<dbReference type="Proteomes" id="UP000001055">
    <property type="component" value="Unassembled WGS sequence"/>
</dbReference>
<dbReference type="EMBL" id="CH445332">
    <property type="protein sequence ID" value="EAT86692.1"/>
    <property type="molecule type" value="Genomic_DNA"/>
</dbReference>
<protein>
    <submittedName>
        <fullName evidence="1">Uncharacterized protein</fullName>
    </submittedName>
</protein>
<evidence type="ECO:0000313" key="2">
    <source>
        <dbReference type="Proteomes" id="UP000001055"/>
    </source>
</evidence>
<dbReference type="RefSeq" id="XP_001796027.1">
    <property type="nucleotide sequence ID" value="XM_001795975.1"/>
</dbReference>